<dbReference type="InterPro" id="IPR025737">
    <property type="entry name" value="FApF"/>
</dbReference>
<protein>
    <recommendedName>
        <fullName evidence="4">Transporter</fullName>
    </recommendedName>
</protein>
<dbReference type="Pfam" id="PF13557">
    <property type="entry name" value="Phenol_MetA_deg"/>
    <property type="match status" value="1"/>
</dbReference>
<dbReference type="AlphaFoldDB" id="A0A840HZ55"/>
<reference evidence="2 3" key="1">
    <citation type="submission" date="2020-08" db="EMBL/GenBank/DDBJ databases">
        <title>Genomic Encyclopedia of Type Strains, Phase IV (KMG-IV): sequencing the most valuable type-strain genomes for metagenomic binning, comparative biology and taxonomic classification.</title>
        <authorList>
            <person name="Goeker M."/>
        </authorList>
    </citation>
    <scope>NUCLEOTIDE SEQUENCE [LARGE SCALE GENOMIC DNA]</scope>
    <source>
        <strain evidence="2 3">DSM 102850</strain>
    </source>
</reference>
<dbReference type="Proteomes" id="UP000563524">
    <property type="component" value="Unassembled WGS sequence"/>
</dbReference>
<dbReference type="EMBL" id="JACHOB010000001">
    <property type="protein sequence ID" value="MBB4658126.1"/>
    <property type="molecule type" value="Genomic_DNA"/>
</dbReference>
<evidence type="ECO:0000313" key="3">
    <source>
        <dbReference type="Proteomes" id="UP000563524"/>
    </source>
</evidence>
<feature type="chain" id="PRO_5032435137" description="Transporter" evidence="1">
    <location>
        <begin position="22"/>
        <end position="242"/>
    </location>
</feature>
<gene>
    <name evidence="2" type="ORF">GGQ59_000626</name>
</gene>
<dbReference type="RefSeq" id="WP_183815725.1">
    <property type="nucleotide sequence ID" value="NZ_JACHOB010000001.1"/>
</dbReference>
<evidence type="ECO:0008006" key="4">
    <source>
        <dbReference type="Google" id="ProtNLM"/>
    </source>
</evidence>
<proteinExistence type="predicted"/>
<feature type="signal peptide" evidence="1">
    <location>
        <begin position="1"/>
        <end position="21"/>
    </location>
</feature>
<name>A0A840HZ55_9PROT</name>
<organism evidence="2 3">
    <name type="scientific">Parvularcula dongshanensis</name>
    <dbReference type="NCBI Taxonomy" id="1173995"/>
    <lineage>
        <taxon>Bacteria</taxon>
        <taxon>Pseudomonadati</taxon>
        <taxon>Pseudomonadota</taxon>
        <taxon>Alphaproteobacteria</taxon>
        <taxon>Parvularculales</taxon>
        <taxon>Parvularculaceae</taxon>
        <taxon>Parvularcula</taxon>
    </lineage>
</organism>
<evidence type="ECO:0000313" key="2">
    <source>
        <dbReference type="EMBL" id="MBB4658126.1"/>
    </source>
</evidence>
<sequence length="242" mass="24415">MTRLVLLVLAAALAALGPAAGQDPLSADRPGFATGTDTVGAGTVQIEAGLEWAPSDDVAALPLALLRYGAGEGTEVRVSWTGVTTGDGGTALEGGTIEVKQALSEGDGLRPALSLLGVVAIGAEDGAARPLDPSVGLLWSSDLTDTLNLSGTVTVGSVTVGDERRTEWTNAVGLGFALSRRAGLFVEHYVSVLEGTEDDTHYVDGGVTYLLSDDLQLDLTGGVSVGAADAGAFVGGGVAYRF</sequence>
<keyword evidence="3" id="KW-1185">Reference proteome</keyword>
<keyword evidence="1" id="KW-0732">Signal</keyword>
<comment type="caution">
    <text evidence="2">The sequence shown here is derived from an EMBL/GenBank/DDBJ whole genome shotgun (WGS) entry which is preliminary data.</text>
</comment>
<accession>A0A840HZ55</accession>
<evidence type="ECO:0000256" key="1">
    <source>
        <dbReference type="SAM" id="SignalP"/>
    </source>
</evidence>